<gene>
    <name evidence="1" type="ORF">RGCCGE502_06049</name>
</gene>
<keyword evidence="2" id="KW-1185">Reference proteome</keyword>
<comment type="caution">
    <text evidence="1">The sequence shown here is derived from an EMBL/GenBank/DDBJ whole genome shotgun (WGS) entry which is preliminary data.</text>
</comment>
<name>S3HLQ0_9HYPH</name>
<accession>S3HLQ0</accession>
<protein>
    <recommendedName>
        <fullName evidence="3">YjbR protein</fullName>
    </recommendedName>
</protein>
<dbReference type="AlphaFoldDB" id="S3HLQ0"/>
<evidence type="ECO:0000313" key="1">
    <source>
        <dbReference type="EMBL" id="EPE99005.1"/>
    </source>
</evidence>
<evidence type="ECO:0008006" key="3">
    <source>
        <dbReference type="Google" id="ProtNLM"/>
    </source>
</evidence>
<dbReference type="Pfam" id="PF04237">
    <property type="entry name" value="YjbR"/>
    <property type="match status" value="1"/>
</dbReference>
<dbReference type="SUPFAM" id="SSF142906">
    <property type="entry name" value="YjbR-like"/>
    <property type="match status" value="1"/>
</dbReference>
<sequence>MTMNQEELISFALSLPEAVESAHHGTRDFRVRSKIFLTMPEQDYCVVRLTPDQQHMTLAVAPDDTAAVPGGWGQRGSTRLFYGKANDELVQDLVRRSWQNAAPKTLQRQFVIIPSG</sequence>
<dbReference type="eggNOG" id="COG3801">
    <property type="taxonomic scope" value="Bacteria"/>
</dbReference>
<reference evidence="1 2" key="1">
    <citation type="journal article" date="2012" name="J. Bacteriol.">
        <title>Genome sequence of Rhizobium grahamii CCGE502, a broad-host-range symbiont with low nodulation competitiveness in Phaseolus vulgaris.</title>
        <authorList>
            <person name="Althabegoiti M.J."/>
            <person name="Lozano L."/>
            <person name="Torres-Tejerizo G."/>
            <person name="Ormeno-Orrillo E."/>
            <person name="Rogel M.A."/>
            <person name="Gonzalez V."/>
            <person name="Martinez-Romero E."/>
        </authorList>
    </citation>
    <scope>NUCLEOTIDE SEQUENCE [LARGE SCALE GENOMIC DNA]</scope>
    <source>
        <strain evidence="1 2">CCGE 502</strain>
    </source>
</reference>
<dbReference type="InterPro" id="IPR058532">
    <property type="entry name" value="YjbR/MT2646/Rv2570-like"/>
</dbReference>
<dbReference type="Gene3D" id="3.90.1150.30">
    <property type="match status" value="1"/>
</dbReference>
<dbReference type="InterPro" id="IPR038056">
    <property type="entry name" value="YjbR-like_sf"/>
</dbReference>
<proteinExistence type="predicted"/>
<dbReference type="Proteomes" id="UP000014411">
    <property type="component" value="Unassembled WGS sequence"/>
</dbReference>
<dbReference type="HOGENOM" id="CLU_138549_4_1_5"/>
<evidence type="ECO:0000313" key="2">
    <source>
        <dbReference type="Proteomes" id="UP000014411"/>
    </source>
</evidence>
<dbReference type="STRING" id="990285.RGCCGE502_06049"/>
<organism evidence="1 2">
    <name type="scientific">Rhizobium grahamii CCGE 502</name>
    <dbReference type="NCBI Taxonomy" id="990285"/>
    <lineage>
        <taxon>Bacteria</taxon>
        <taxon>Pseudomonadati</taxon>
        <taxon>Pseudomonadota</taxon>
        <taxon>Alphaproteobacteria</taxon>
        <taxon>Hyphomicrobiales</taxon>
        <taxon>Rhizobiaceae</taxon>
        <taxon>Rhizobium/Agrobacterium group</taxon>
        <taxon>Rhizobium</taxon>
    </lineage>
</organism>
<dbReference type="EMBL" id="AEYE02000008">
    <property type="protein sequence ID" value="EPE99005.1"/>
    <property type="molecule type" value="Genomic_DNA"/>
</dbReference>